<evidence type="ECO:0000313" key="3">
    <source>
        <dbReference type="Proteomes" id="UP000198597"/>
    </source>
</evidence>
<feature type="chain" id="PRO_5039264983" description="Dockerin domain-containing protein" evidence="1">
    <location>
        <begin position="21"/>
        <end position="1018"/>
    </location>
</feature>
<dbReference type="GO" id="GO:0000272">
    <property type="term" value="P:polysaccharide catabolic process"/>
    <property type="evidence" value="ECO:0007669"/>
    <property type="project" value="InterPro"/>
</dbReference>
<sequence>MKKFMSFIFCIIFTTSLCLGQGAISASGYENENMENKEVENKDIENKDIENKDIENKKIEDKGIENKNIVNDITEKADIKEAVDIIVKEESRVQAAMLAPAVPANTFEVSLSVDSSYEIVNNTEKNFNITNTSKRIDGEYNIISHNWDGSIRYSRVGRYGGIDLAKGTRVKISSRSKNEVKLYIPNELKGSTSEISGPVFNKLTMENGKNYEFYNSSNKIMQLLTTASNLGNNKDRYDMIQYNTNGDIYSAENDKYGEVKLNVGHKMRINLSRGNIVEVYIPYEYKDMYKEVKESAFHKVTMENGKSYEFKNSYDKKIQLLTTASNLSNNKDRYDVIQYDSNGDIYSAENDKYGEINLNVGDKMRVNLSKGNSVELYIPYEYKDMYKEVKESAFHKVTMESGKSYEFKNSFEKKIQLITTASNLSNNKDRYDVIQYNSNGDIYSVENDKYGEVNLNVGHSMRVNLSKGNSVELYIPYEYKDMYKEVKEPVFYKAIIKNEKNCEIYNSSNKKIKVLTTASLYTNGNKYDMVKYNSSGDIYSNNKNEYKDIDLNAGDKIRMNIAIGDSIEVDIPYEYKDMYKEVKEPAFYKLAMEKGKNYEFKNSFGEKMQLLTSIDSSSDGNKYDMVKYNSSGDIYSNNKNEYKAIDLNSGDKIRINVSIGNNIKVYIPYEYKDMYKEVKEPAFHELTMEKGKNYEFNNSSNKNIEVLTSAGSSNNEGKYDLLKFDSSGNIKSNFKNEYRDIGVNVGEKIRINIAIGEHIKLYVPYEYKDMYKEVKEPVFHELTIEKGKNYEFNNSYSKEIELITSANNSSSENRYDIIKYNKSGERYSGYNNNYGSIDLNSGDKMRINLSNGNNIKVYIPYEYKDMYKEVKEPVFYVLNIKPGKSFIFKNNLNTRTQIFSNANHYGGRYNFDMYSSDGTSTAEVKNSSGSISLGAGEIVDIKLSMGAEFSFYLPYEIMNGIVEKGDINNDKVIDVLDLAQVAVKYNEKSNIQKYNKHDINRDGIVDIYDIVLIAKKCA</sequence>
<evidence type="ECO:0008006" key="4">
    <source>
        <dbReference type="Google" id="ProtNLM"/>
    </source>
</evidence>
<dbReference type="GO" id="GO:0004553">
    <property type="term" value="F:hydrolase activity, hydrolyzing O-glycosyl compounds"/>
    <property type="evidence" value="ECO:0007669"/>
    <property type="project" value="InterPro"/>
</dbReference>
<gene>
    <name evidence="2" type="ORF">SAMN04488529_1294</name>
</gene>
<dbReference type="RefSeq" id="WP_089973673.1">
    <property type="nucleotide sequence ID" value="NZ_FNJM01000029.1"/>
</dbReference>
<evidence type="ECO:0000256" key="1">
    <source>
        <dbReference type="SAM" id="SignalP"/>
    </source>
</evidence>
<feature type="signal peptide" evidence="1">
    <location>
        <begin position="1"/>
        <end position="20"/>
    </location>
</feature>
<proteinExistence type="predicted"/>
<name>A0A1H0W2S1_9CLOT</name>
<dbReference type="InterPro" id="IPR036439">
    <property type="entry name" value="Dockerin_dom_sf"/>
</dbReference>
<keyword evidence="3" id="KW-1185">Reference proteome</keyword>
<keyword evidence="1" id="KW-0732">Signal</keyword>
<dbReference type="Gene3D" id="1.10.1330.10">
    <property type="entry name" value="Dockerin domain"/>
    <property type="match status" value="1"/>
</dbReference>
<reference evidence="2 3" key="1">
    <citation type="submission" date="2016-10" db="EMBL/GenBank/DDBJ databases">
        <authorList>
            <person name="de Groot N.N."/>
        </authorList>
    </citation>
    <scope>NUCLEOTIDE SEQUENCE [LARGE SCALE GENOMIC DNA]</scope>
    <source>
        <strain evidence="2 3">DSM 12272</strain>
    </source>
</reference>
<dbReference type="Proteomes" id="UP000198597">
    <property type="component" value="Unassembled WGS sequence"/>
</dbReference>
<dbReference type="InterPro" id="IPR018247">
    <property type="entry name" value="EF_Hand_1_Ca_BS"/>
</dbReference>
<evidence type="ECO:0000313" key="2">
    <source>
        <dbReference type="EMBL" id="SDP85040.1"/>
    </source>
</evidence>
<dbReference type="InterPro" id="IPR002105">
    <property type="entry name" value="Dockerin_1_rpt"/>
</dbReference>
<dbReference type="Pfam" id="PF00404">
    <property type="entry name" value="Dockerin_1"/>
    <property type="match status" value="1"/>
</dbReference>
<protein>
    <recommendedName>
        <fullName evidence="4">Dockerin domain-containing protein</fullName>
    </recommendedName>
</protein>
<organism evidence="2 3">
    <name type="scientific">Clostridium gasigenes</name>
    <dbReference type="NCBI Taxonomy" id="94869"/>
    <lineage>
        <taxon>Bacteria</taxon>
        <taxon>Bacillati</taxon>
        <taxon>Bacillota</taxon>
        <taxon>Clostridia</taxon>
        <taxon>Eubacteriales</taxon>
        <taxon>Clostridiaceae</taxon>
        <taxon>Clostridium</taxon>
    </lineage>
</organism>
<dbReference type="SUPFAM" id="SSF63446">
    <property type="entry name" value="Type I dockerin domain"/>
    <property type="match status" value="1"/>
</dbReference>
<accession>A0A1H0W2S1</accession>
<dbReference type="PROSITE" id="PS00018">
    <property type="entry name" value="EF_HAND_1"/>
    <property type="match status" value="1"/>
</dbReference>
<dbReference type="STRING" id="94869.SAMN04488529_1294"/>
<dbReference type="EMBL" id="FNJM01000029">
    <property type="protein sequence ID" value="SDP85040.1"/>
    <property type="molecule type" value="Genomic_DNA"/>
</dbReference>
<dbReference type="CDD" id="cd14254">
    <property type="entry name" value="Dockerin_II"/>
    <property type="match status" value="1"/>
</dbReference>
<dbReference type="AlphaFoldDB" id="A0A1H0W2S1"/>